<feature type="region of interest" description="Disordered" evidence="1">
    <location>
        <begin position="268"/>
        <end position="290"/>
    </location>
</feature>
<dbReference type="InterPro" id="IPR036412">
    <property type="entry name" value="HAD-like_sf"/>
</dbReference>
<proteinExistence type="predicted"/>
<dbReference type="PANTHER" id="PTHR46191:SF2">
    <property type="entry name" value="HALOACID DEHALOGENASE-LIKE HYDROLASE DOMAIN-CONTAINING PROTEIN 3"/>
    <property type="match status" value="1"/>
</dbReference>
<protein>
    <recommendedName>
        <fullName evidence="4">Haloacid dehalogenase</fullName>
    </recommendedName>
</protein>
<keyword evidence="3" id="KW-1185">Reference proteome</keyword>
<dbReference type="Pfam" id="PF00702">
    <property type="entry name" value="Hydrolase"/>
    <property type="match status" value="1"/>
</dbReference>
<dbReference type="Proteomes" id="UP001140560">
    <property type="component" value="Unassembled WGS sequence"/>
</dbReference>
<evidence type="ECO:0008006" key="4">
    <source>
        <dbReference type="Google" id="ProtNLM"/>
    </source>
</evidence>
<dbReference type="Gene3D" id="3.40.50.1000">
    <property type="entry name" value="HAD superfamily/HAD-like"/>
    <property type="match status" value="1"/>
</dbReference>
<dbReference type="InterPro" id="IPR023214">
    <property type="entry name" value="HAD_sf"/>
</dbReference>
<dbReference type="InterPro" id="IPR044924">
    <property type="entry name" value="HAD-SF_hydro_IA_REG-2-like_cap"/>
</dbReference>
<dbReference type="EMBL" id="JAPEUY010000001">
    <property type="protein sequence ID" value="KAJ4377911.1"/>
    <property type="molecule type" value="Genomic_DNA"/>
</dbReference>
<dbReference type="GO" id="GO:0005634">
    <property type="term" value="C:nucleus"/>
    <property type="evidence" value="ECO:0007669"/>
    <property type="project" value="TreeGrafter"/>
</dbReference>
<evidence type="ECO:0000256" key="1">
    <source>
        <dbReference type="SAM" id="MobiDB-lite"/>
    </source>
</evidence>
<dbReference type="PANTHER" id="PTHR46191">
    <property type="match status" value="1"/>
</dbReference>
<dbReference type="SUPFAM" id="SSF56784">
    <property type="entry name" value="HAD-like"/>
    <property type="match status" value="1"/>
</dbReference>
<organism evidence="2 3">
    <name type="scientific">Neocucurbitaria cava</name>
    <dbReference type="NCBI Taxonomy" id="798079"/>
    <lineage>
        <taxon>Eukaryota</taxon>
        <taxon>Fungi</taxon>
        <taxon>Dikarya</taxon>
        <taxon>Ascomycota</taxon>
        <taxon>Pezizomycotina</taxon>
        <taxon>Dothideomycetes</taxon>
        <taxon>Pleosporomycetidae</taxon>
        <taxon>Pleosporales</taxon>
        <taxon>Pleosporineae</taxon>
        <taxon>Cucurbitariaceae</taxon>
        <taxon>Neocucurbitaria</taxon>
    </lineage>
</organism>
<comment type="caution">
    <text evidence="2">The sequence shown here is derived from an EMBL/GenBank/DDBJ whole genome shotgun (WGS) entry which is preliminary data.</text>
</comment>
<dbReference type="InterPro" id="IPR051828">
    <property type="entry name" value="HAD-like_hydrolase_domain"/>
</dbReference>
<dbReference type="Gene3D" id="1.10.150.720">
    <property type="entry name" value="Haloacid dehalogenase-like hydrolase"/>
    <property type="match status" value="1"/>
</dbReference>
<dbReference type="OrthoDB" id="444127at2759"/>
<evidence type="ECO:0000313" key="3">
    <source>
        <dbReference type="Proteomes" id="UP001140560"/>
    </source>
</evidence>
<dbReference type="AlphaFoldDB" id="A0A9W8YHP3"/>
<evidence type="ECO:0000313" key="2">
    <source>
        <dbReference type="EMBL" id="KAJ4377911.1"/>
    </source>
</evidence>
<sequence length="314" mass="34643">MSAAKAAGKENLLLCLDAFGTLFTPSVPIPVAYARAAARHGIDCGKSKQGEVVGASFKQAFKEESKRNPNYGKATGLGAEKWWGNVIRNTFKTFLKPNQEFPQALVAELLKRYSTKEGYDLYDDVQPFFKMLRDEATRRTGSSPWIWDKTIVGIITNSDDRVPGILESFGLSIGPRRVGTADQRSAKASFSDDINFVVLSYDVGIEKPDRRIFYATTETLKETLAGNQEGLTAEGFEKLYVGDDLEKDYDGAEAAGWNAVFLNRNMSTPESNTEAESKWGLGNGEVEDRNGSRRTVLMAKSLGALSRWRAGNHD</sequence>
<reference evidence="2" key="1">
    <citation type="submission" date="2022-10" db="EMBL/GenBank/DDBJ databases">
        <title>Tapping the CABI collections for fungal endophytes: first genome assemblies for Collariella, Neodidymelliopsis, Ascochyta clinopodiicola, Didymella pomorum, Didymosphaeria variabile, Neocosmospora piperis and Neocucurbitaria cava.</title>
        <authorList>
            <person name="Hill R."/>
        </authorList>
    </citation>
    <scope>NUCLEOTIDE SEQUENCE</scope>
    <source>
        <strain evidence="2">IMI 356814</strain>
    </source>
</reference>
<name>A0A9W8YHP3_9PLEO</name>
<accession>A0A9W8YHP3</accession>
<gene>
    <name evidence="2" type="ORF">N0V83_000741</name>
</gene>